<dbReference type="Proteomes" id="UP001324185">
    <property type="component" value="Chromosome"/>
</dbReference>
<feature type="transmembrane region" description="Helical" evidence="1">
    <location>
        <begin position="145"/>
        <end position="167"/>
    </location>
</feature>
<protein>
    <submittedName>
        <fullName evidence="2">SMI1/KNR4 family protein</fullName>
    </submittedName>
</protein>
<keyword evidence="1" id="KW-1133">Transmembrane helix</keyword>
<gene>
    <name evidence="2" type="ORF">SR900_09375</name>
</gene>
<dbReference type="Gene3D" id="3.40.1580.10">
    <property type="entry name" value="SMI1/KNR4-like"/>
    <property type="match status" value="1"/>
</dbReference>
<dbReference type="SUPFAM" id="SSF160631">
    <property type="entry name" value="SMI1/KNR4-like"/>
    <property type="match status" value="1"/>
</dbReference>
<reference evidence="2 3" key="1">
    <citation type="submission" date="2023-11" db="EMBL/GenBank/DDBJ databases">
        <title>MicrobeMod: A computational toolkit for identifying prokaryotic methylation and restriction-modification with nanopore sequencing.</title>
        <authorList>
            <person name="Crits-Christoph A."/>
            <person name="Kang S.C."/>
            <person name="Lee H."/>
            <person name="Ostrov N."/>
        </authorList>
    </citation>
    <scope>NUCLEOTIDE SEQUENCE [LARGE SCALE GENOMIC DNA]</scope>
    <source>
        <strain evidence="2 3">DSMZ 16071</strain>
    </source>
</reference>
<dbReference type="InterPro" id="IPR037883">
    <property type="entry name" value="Knr4/Smi1-like_sf"/>
</dbReference>
<proteinExistence type="predicted"/>
<dbReference type="EMBL" id="CP140158">
    <property type="protein sequence ID" value="WQG84672.1"/>
    <property type="molecule type" value="Genomic_DNA"/>
</dbReference>
<sequence length="176" mass="20464">MKIEDIRRMESALNVKLPSDFVDFMISERNYDAIDEVSVFNDANTIIEATIAYRQGKWNQQWSMQLVYIGDESDACPYALDCISGELKRLDHGSIEIKPLETFRSFQEFLTNRYNDYQEYLESENAPPLTGFAKLRSDLVFNLRCYGPVMVALLIFFVVLPTIAYSIRELFRWITG</sequence>
<dbReference type="RefSeq" id="WP_018625721.1">
    <property type="nucleotide sequence ID" value="NZ_CP140158.1"/>
</dbReference>
<keyword evidence="1" id="KW-0812">Transmembrane</keyword>
<accession>A0ABZ0X2Z7</accession>
<evidence type="ECO:0000313" key="3">
    <source>
        <dbReference type="Proteomes" id="UP001324185"/>
    </source>
</evidence>
<keyword evidence="3" id="KW-1185">Reference proteome</keyword>
<evidence type="ECO:0000313" key="2">
    <source>
        <dbReference type="EMBL" id="WQG84672.1"/>
    </source>
</evidence>
<name>A0ABZ0X2Z7_9GAMM</name>
<evidence type="ECO:0000256" key="1">
    <source>
        <dbReference type="SAM" id="Phobius"/>
    </source>
</evidence>
<keyword evidence="1" id="KW-0472">Membrane</keyword>
<organism evidence="2 3">
    <name type="scientific">Kangiella aquimarina</name>
    <dbReference type="NCBI Taxonomy" id="261965"/>
    <lineage>
        <taxon>Bacteria</taxon>
        <taxon>Pseudomonadati</taxon>
        <taxon>Pseudomonadota</taxon>
        <taxon>Gammaproteobacteria</taxon>
        <taxon>Kangiellales</taxon>
        <taxon>Kangiellaceae</taxon>
        <taxon>Kangiella</taxon>
    </lineage>
</organism>